<dbReference type="EMBL" id="CP092109">
    <property type="protein sequence ID" value="UWZ79222.1"/>
    <property type="molecule type" value="Genomic_DNA"/>
</dbReference>
<dbReference type="Pfam" id="PF02353">
    <property type="entry name" value="CMAS"/>
    <property type="match status" value="1"/>
</dbReference>
<evidence type="ECO:0000313" key="1">
    <source>
        <dbReference type="EMBL" id="UWZ79222.1"/>
    </source>
</evidence>
<accession>A0ABY5ZMP7</accession>
<keyword evidence="2" id="KW-1185">Reference proteome</keyword>
<dbReference type="InterPro" id="IPR029063">
    <property type="entry name" value="SAM-dependent_MTases_sf"/>
</dbReference>
<dbReference type="CDD" id="cd02440">
    <property type="entry name" value="AdoMet_MTases"/>
    <property type="match status" value="1"/>
</dbReference>
<proteinExistence type="predicted"/>
<dbReference type="PANTHER" id="PTHR43667">
    <property type="entry name" value="CYCLOPROPANE-FATTY-ACYL-PHOSPHOLIPID SYNTHASE"/>
    <property type="match status" value="1"/>
</dbReference>
<dbReference type="PANTHER" id="PTHR43667:SF2">
    <property type="entry name" value="FATTY ACID C-METHYL TRANSFERASE"/>
    <property type="match status" value="1"/>
</dbReference>
<dbReference type="SUPFAM" id="SSF53335">
    <property type="entry name" value="S-adenosyl-L-methionine-dependent methyltransferases"/>
    <property type="match status" value="1"/>
</dbReference>
<dbReference type="InterPro" id="IPR050723">
    <property type="entry name" value="CFA/CMAS"/>
</dbReference>
<name>A0ABY5ZMP7_9BACT</name>
<dbReference type="Pfam" id="PF07103">
    <property type="entry name" value="DUF1365"/>
    <property type="match status" value="1"/>
</dbReference>
<evidence type="ECO:0000313" key="2">
    <source>
        <dbReference type="Proteomes" id="UP001060414"/>
    </source>
</evidence>
<dbReference type="Proteomes" id="UP001060414">
    <property type="component" value="Chromosome"/>
</dbReference>
<organism evidence="1 2">
    <name type="scientific">Geoalkalibacter halelectricus</name>
    <dbReference type="NCBI Taxonomy" id="2847045"/>
    <lineage>
        <taxon>Bacteria</taxon>
        <taxon>Pseudomonadati</taxon>
        <taxon>Thermodesulfobacteriota</taxon>
        <taxon>Desulfuromonadia</taxon>
        <taxon>Desulfuromonadales</taxon>
        <taxon>Geoalkalibacteraceae</taxon>
        <taxon>Geoalkalibacter</taxon>
    </lineage>
</organism>
<protein>
    <submittedName>
        <fullName evidence="1">DUF1365 family protein</fullName>
    </submittedName>
</protein>
<sequence length="656" mass="74794">MNSLIYHGEVSHSRLAPTQHGFRYPVYFYALDLDELPELARRNPFFGYNQLRPVALHDQDYLEPGRAPLREKLQRALQQAGMEGDVARVVLVTAARYLNYVFNPISFFYCYDESQRLLCVLVQVNNTFGEMHLYLLRDPAGDADEGRLRFQHDKEFHVSPFFSRQGHYQFTLSEPGTRLDNQIYYYQAQELMLVARLQGAAQALTTGNLLRTLAAYPLSAALTMPRILSQAARLYWRKKLPVHTRPVPEHAMTVRTVPPGWLDRMGRMVSFRYFSRLPQGELWIDLPDGSRQRFGKVDTKPSIHLKIRENRFFRRVLRSADIGFGEAYTDGDWTTDDLPGLLTLLAANDGVIDDRSILTATLGRGFNYLRHLLRANTLKGSARNIREHYDLSNDFFATFLDPSMTYSSARFASNDETLEQAQRNKLHAVMAKAEIASADHVLEIGCGWGSFALEAVKQTGCRVTGITLSREQLHLARERVRQAGLEDRIDLQLRDYRHIEGRYSKIVSIEMLEAVGHAGLKNFFAVCDRALLPGGKAVIQVITIADRKYAAYRFSSDWIRKYIFPGGHLPSVGALAGAIGASSRLRIESLEHFGLDYARTLVIWRQTLLKKRSQLHALGYDDHFVRTWDYYFAYCQAGFAAHVIDVAHLVLEKPHG</sequence>
<gene>
    <name evidence="1" type="ORF">L9S41_16295</name>
</gene>
<dbReference type="Gene3D" id="3.40.50.150">
    <property type="entry name" value="Vaccinia Virus protein VP39"/>
    <property type="match status" value="1"/>
</dbReference>
<dbReference type="RefSeq" id="WP_260747579.1">
    <property type="nucleotide sequence ID" value="NZ_CP092109.1"/>
</dbReference>
<dbReference type="InterPro" id="IPR010775">
    <property type="entry name" value="DUF1365"/>
</dbReference>
<reference evidence="1" key="1">
    <citation type="journal article" date="2022" name="Environ. Microbiol.">
        <title>Geoalkalibacter halelectricus SAP #1 sp. nov. possessing extracellular electron transfer and mineral#reducing capabilities from a haloalkaline environment.</title>
        <authorList>
            <person name="Yadav S."/>
            <person name="Singh R."/>
            <person name="Sundharam S.S."/>
            <person name="Chaudhary S."/>
            <person name="Krishnamurthi S."/>
            <person name="Patil S.A."/>
        </authorList>
    </citation>
    <scope>NUCLEOTIDE SEQUENCE</scope>
    <source>
        <strain evidence="1">SAP-1</strain>
    </source>
</reference>